<protein>
    <submittedName>
        <fullName evidence="5">PHB depolymerase family esterase</fullName>
    </submittedName>
</protein>
<feature type="chain" id="PRO_5046399105" evidence="3">
    <location>
        <begin position="23"/>
        <end position="470"/>
    </location>
</feature>
<dbReference type="PANTHER" id="PTHR43037:SF1">
    <property type="entry name" value="BLL1128 PROTEIN"/>
    <property type="match status" value="1"/>
</dbReference>
<evidence type="ECO:0000256" key="1">
    <source>
        <dbReference type="ARBA" id="ARBA00022729"/>
    </source>
</evidence>
<sequence length="470" mass="47615">MFVVLVALLGAMVAVVPRPASAASLTAVSGFGSNPGNLSMYSYRPDGLPSGAPLVVAMHGCTQNATDYFGHSGWQKYADLWKFALVLPEQKSGNNGQSCFNWFLPGDTARGQGEALSVKQMVDYAVANYGSAASKVYVTGLSAGGAMTSVMLATYPDVFAGGAVMSGIAYGCGTDQVSGTLCLSQNKGYSAQKWGDLARAGYPGYSGTRPRVAIWQGTSDYTVYPFNADQLRDQWTNVAGVSQSPTGTSSLPGGTTLKEYGSAVKVYTISGMAHGLPVSPGSAADQCGSTGAYYISTICSSYYVATTWGLNGGGTTPPPGGPSAPGGLAVTGVTGASVSLSWSAVSGAAGYHVYRNGTRVTTSAVSGTTYTDGGLTAGTGYSYAVSAVNSAGTEGARSGTVTGTTTGSGGGGTCVTSSNYAHTTAGRAHVSGGLTYANGSNQAMGLWNVAVTHTLRQTATNYWVLADGQC</sequence>
<accession>A0ABV9EAQ8</accession>
<comment type="caution">
    <text evidence="5">The sequence shown here is derived from an EMBL/GenBank/DDBJ whole genome shotgun (WGS) entry which is preliminary data.</text>
</comment>
<feature type="signal peptide" evidence="3">
    <location>
        <begin position="1"/>
        <end position="22"/>
    </location>
</feature>
<evidence type="ECO:0000256" key="2">
    <source>
        <dbReference type="ARBA" id="ARBA00022801"/>
    </source>
</evidence>
<keyword evidence="2" id="KW-0378">Hydrolase</keyword>
<organism evidence="5 6">
    <name type="scientific">Sphaerisporangium corydalis</name>
    <dbReference type="NCBI Taxonomy" id="1441875"/>
    <lineage>
        <taxon>Bacteria</taxon>
        <taxon>Bacillati</taxon>
        <taxon>Actinomycetota</taxon>
        <taxon>Actinomycetes</taxon>
        <taxon>Streptosporangiales</taxon>
        <taxon>Streptosporangiaceae</taxon>
        <taxon>Sphaerisporangium</taxon>
    </lineage>
</organism>
<dbReference type="Proteomes" id="UP001595891">
    <property type="component" value="Unassembled WGS sequence"/>
</dbReference>
<feature type="domain" description="Fibronectin type-III" evidence="4">
    <location>
        <begin position="324"/>
        <end position="408"/>
    </location>
</feature>
<dbReference type="EMBL" id="JBHSFN010000005">
    <property type="protein sequence ID" value="MFC4586607.1"/>
    <property type="molecule type" value="Genomic_DNA"/>
</dbReference>
<dbReference type="InterPro" id="IPR010126">
    <property type="entry name" value="Esterase_phb"/>
</dbReference>
<evidence type="ECO:0000256" key="3">
    <source>
        <dbReference type="SAM" id="SignalP"/>
    </source>
</evidence>
<dbReference type="InterPro" id="IPR003961">
    <property type="entry name" value="FN3_dom"/>
</dbReference>
<dbReference type="PROSITE" id="PS50853">
    <property type="entry name" value="FN3"/>
    <property type="match status" value="1"/>
</dbReference>
<dbReference type="RefSeq" id="WP_262841380.1">
    <property type="nucleotide sequence ID" value="NZ_JANZYP010000005.1"/>
</dbReference>
<dbReference type="NCBIfam" id="TIGR01840">
    <property type="entry name" value="esterase_phb"/>
    <property type="match status" value="1"/>
</dbReference>
<keyword evidence="1 3" id="KW-0732">Signal</keyword>
<dbReference type="SUPFAM" id="SSF53474">
    <property type="entry name" value="alpha/beta-Hydrolases"/>
    <property type="match status" value="2"/>
</dbReference>
<dbReference type="InterPro" id="IPR029058">
    <property type="entry name" value="AB_hydrolase_fold"/>
</dbReference>
<evidence type="ECO:0000259" key="4">
    <source>
        <dbReference type="PROSITE" id="PS50853"/>
    </source>
</evidence>
<evidence type="ECO:0000313" key="5">
    <source>
        <dbReference type="EMBL" id="MFC4586607.1"/>
    </source>
</evidence>
<dbReference type="InterPro" id="IPR013783">
    <property type="entry name" value="Ig-like_fold"/>
</dbReference>
<dbReference type="CDD" id="cd00063">
    <property type="entry name" value="FN3"/>
    <property type="match status" value="1"/>
</dbReference>
<gene>
    <name evidence="5" type="ORF">ACFO8L_11015</name>
</gene>
<dbReference type="SMART" id="SM00060">
    <property type="entry name" value="FN3"/>
    <property type="match status" value="1"/>
</dbReference>
<dbReference type="Pfam" id="PF10503">
    <property type="entry name" value="Esterase_PHB"/>
    <property type="match status" value="1"/>
</dbReference>
<dbReference type="PANTHER" id="PTHR43037">
    <property type="entry name" value="UNNAMED PRODUCT-RELATED"/>
    <property type="match status" value="1"/>
</dbReference>
<proteinExistence type="predicted"/>
<name>A0ABV9EAQ8_9ACTN</name>
<dbReference type="Pfam" id="PF00041">
    <property type="entry name" value="fn3"/>
    <property type="match status" value="1"/>
</dbReference>
<dbReference type="Gene3D" id="3.40.50.1820">
    <property type="entry name" value="alpha/beta hydrolase"/>
    <property type="match status" value="1"/>
</dbReference>
<evidence type="ECO:0000313" key="6">
    <source>
        <dbReference type="Proteomes" id="UP001595891"/>
    </source>
</evidence>
<dbReference type="InterPro" id="IPR050955">
    <property type="entry name" value="Plant_Biomass_Hydrol_Est"/>
</dbReference>
<keyword evidence="6" id="KW-1185">Reference proteome</keyword>
<dbReference type="Gene3D" id="2.60.40.10">
    <property type="entry name" value="Immunoglobulins"/>
    <property type="match status" value="1"/>
</dbReference>
<reference evidence="6" key="1">
    <citation type="journal article" date="2019" name="Int. J. Syst. Evol. Microbiol.">
        <title>The Global Catalogue of Microorganisms (GCM) 10K type strain sequencing project: providing services to taxonomists for standard genome sequencing and annotation.</title>
        <authorList>
            <consortium name="The Broad Institute Genomics Platform"/>
            <consortium name="The Broad Institute Genome Sequencing Center for Infectious Disease"/>
            <person name="Wu L."/>
            <person name="Ma J."/>
        </authorList>
    </citation>
    <scope>NUCLEOTIDE SEQUENCE [LARGE SCALE GENOMIC DNA]</scope>
    <source>
        <strain evidence="6">CCUG 49560</strain>
    </source>
</reference>